<reference evidence="1" key="1">
    <citation type="submission" date="2022-04" db="EMBL/GenBank/DDBJ databases">
        <title>Sequencing and genomic assembly of Halococcus dombrowskii.</title>
        <authorList>
            <person name="Lim S.W."/>
            <person name="MacLea K.S."/>
        </authorList>
    </citation>
    <scope>NUCLEOTIDE SEQUENCE</scope>
    <source>
        <strain evidence="1">H4</strain>
        <plasmid evidence="1">unnamed1</plasmid>
    </source>
</reference>
<dbReference type="KEGG" id="hdo:MUK72_14425"/>
<dbReference type="GeneID" id="71763067"/>
<keyword evidence="1" id="KW-0614">Plasmid</keyword>
<evidence type="ECO:0000313" key="2">
    <source>
        <dbReference type="Proteomes" id="UP000830542"/>
    </source>
</evidence>
<evidence type="ECO:0000313" key="1">
    <source>
        <dbReference type="EMBL" id="UOO96740.1"/>
    </source>
</evidence>
<keyword evidence="2" id="KW-1185">Reference proteome</keyword>
<dbReference type="RefSeq" id="WP_244705745.1">
    <property type="nucleotide sequence ID" value="NZ_BAAADN010000006.1"/>
</dbReference>
<dbReference type="AlphaFoldDB" id="A0AAX3ATX3"/>
<dbReference type="Proteomes" id="UP000830542">
    <property type="component" value="Plasmid unnamed1"/>
</dbReference>
<sequence>MSSTEQGLAQAIGRVYLELLAEPLVEGSSLERHADSSGVEYYRYSAE</sequence>
<accession>A0AAX3ATX3</accession>
<organism evidence="1 2">
    <name type="scientific">Halococcus dombrowskii</name>
    <dbReference type="NCBI Taxonomy" id="179637"/>
    <lineage>
        <taxon>Archaea</taxon>
        <taxon>Methanobacteriati</taxon>
        <taxon>Methanobacteriota</taxon>
        <taxon>Stenosarchaea group</taxon>
        <taxon>Halobacteria</taxon>
        <taxon>Halobacteriales</taxon>
        <taxon>Halococcaceae</taxon>
        <taxon>Halococcus</taxon>
    </lineage>
</organism>
<gene>
    <name evidence="1" type="ORF">MUK72_14425</name>
</gene>
<dbReference type="EMBL" id="CP095006">
    <property type="protein sequence ID" value="UOO96740.1"/>
    <property type="molecule type" value="Genomic_DNA"/>
</dbReference>
<proteinExistence type="predicted"/>
<protein>
    <submittedName>
        <fullName evidence="1">Uncharacterized protein</fullName>
    </submittedName>
</protein>
<name>A0AAX3ATX3_HALDO</name>
<geneLocation type="plasmid" evidence="1 2">
    <name>unnamed1</name>
</geneLocation>